<dbReference type="HOGENOM" id="CLU_938580_0_0_1"/>
<reference evidence="6" key="1">
    <citation type="submission" date="2025-08" db="UniProtKB">
        <authorList>
            <consortium name="Ensembl"/>
        </authorList>
    </citation>
    <scope>IDENTIFICATION</scope>
</reference>
<proteinExistence type="predicted"/>
<dbReference type="AlphaFoldDB" id="S4R8C0"/>
<comment type="subcellular location">
    <subcellularLocation>
        <location evidence="1">Secreted</location>
    </subcellularLocation>
</comment>
<evidence type="ECO:0000259" key="4">
    <source>
        <dbReference type="Pfam" id="PF25106"/>
    </source>
</evidence>
<evidence type="ECO:0000259" key="5">
    <source>
        <dbReference type="Pfam" id="PF25107"/>
    </source>
</evidence>
<evidence type="ECO:0000256" key="1">
    <source>
        <dbReference type="ARBA" id="ARBA00004613"/>
    </source>
</evidence>
<sequence>ARKYLGMALHVLQQFYSNTDWIELGHTEPCHAFEKRNAVLSCKIVISPTCRDRDVYDCPWNVLPNAPLTSGYKHGNECQRKPNGKCSHGGKDDIWQSVSPRGGINKETLDPQLSPHHYLHGRAGEMAVQATRDFLVAPTLGFEKFKEVFNLPGYSLAFVLDITGSMEEDIENVHKQMEIIADSLQNSPDAPESYILVPFGDPDVGPVFKLESMQDIMQEVQNLKIGGGGDCPEMALSGMMRALEFCSPRSRLYLITDAGAKDESERDKVEDEIAKKEAKVNIINTGEYCEDDDRRKR</sequence>
<dbReference type="InterPro" id="IPR052577">
    <property type="entry name" value="VWA7"/>
</dbReference>
<evidence type="ECO:0000313" key="6">
    <source>
        <dbReference type="Ensembl" id="ENSPMAP00000001451.1"/>
    </source>
</evidence>
<dbReference type="SUPFAM" id="SSF53300">
    <property type="entry name" value="vWA-like"/>
    <property type="match status" value="1"/>
</dbReference>
<dbReference type="OMA" id="WAITIDS"/>
<organism evidence="6">
    <name type="scientific">Petromyzon marinus</name>
    <name type="common">Sea lamprey</name>
    <dbReference type="NCBI Taxonomy" id="7757"/>
    <lineage>
        <taxon>Eukaryota</taxon>
        <taxon>Metazoa</taxon>
        <taxon>Chordata</taxon>
        <taxon>Craniata</taxon>
        <taxon>Vertebrata</taxon>
        <taxon>Cyclostomata</taxon>
        <taxon>Hyperoartia</taxon>
        <taxon>Petromyzontiformes</taxon>
        <taxon>Petromyzontidae</taxon>
        <taxon>Petromyzon</taxon>
    </lineage>
</organism>
<dbReference type="PANTHER" id="PTHR14905">
    <property type="entry name" value="NG37"/>
    <property type="match status" value="1"/>
</dbReference>
<evidence type="ECO:0000256" key="3">
    <source>
        <dbReference type="ARBA" id="ARBA00022729"/>
    </source>
</evidence>
<dbReference type="Pfam" id="PF25107">
    <property type="entry name" value="VWA7_N"/>
    <property type="match status" value="1"/>
</dbReference>
<evidence type="ECO:0000256" key="2">
    <source>
        <dbReference type="ARBA" id="ARBA00022525"/>
    </source>
</evidence>
<dbReference type="GeneTree" id="ENSGT00390000011517"/>
<dbReference type="InterPro" id="IPR036465">
    <property type="entry name" value="vWFA_dom_sf"/>
</dbReference>
<dbReference type="STRING" id="7757.ENSPMAP00000001451"/>
<feature type="domain" description="VWA7 N-terminal" evidence="5">
    <location>
        <begin position="1"/>
        <end position="135"/>
    </location>
</feature>
<dbReference type="InterPro" id="IPR056861">
    <property type="entry name" value="HMCN1-like_VWA"/>
</dbReference>
<reference evidence="6" key="2">
    <citation type="submission" date="2025-09" db="UniProtKB">
        <authorList>
            <consortium name="Ensembl"/>
        </authorList>
    </citation>
    <scope>IDENTIFICATION</scope>
</reference>
<keyword evidence="3" id="KW-0732">Signal</keyword>
<dbReference type="InterPro" id="IPR056862">
    <property type="entry name" value="VWA7_N"/>
</dbReference>
<accession>S4R8C0</accession>
<name>S4R8C0_PETMA</name>
<dbReference type="PANTHER" id="PTHR14905:SF21">
    <property type="entry name" value="VWFA DOMAIN-CONTAINING PROTEIN"/>
    <property type="match status" value="1"/>
</dbReference>
<protein>
    <submittedName>
        <fullName evidence="6">Uncharacterized protein</fullName>
    </submittedName>
</protein>
<dbReference type="CDD" id="cd00198">
    <property type="entry name" value="vWFA"/>
    <property type="match status" value="1"/>
</dbReference>
<keyword evidence="2" id="KW-0964">Secreted</keyword>
<feature type="domain" description="Hemicentin-1-like von Willebrand factor A" evidence="4">
    <location>
        <begin position="155"/>
        <end position="294"/>
    </location>
</feature>
<dbReference type="Gene3D" id="3.40.50.410">
    <property type="entry name" value="von Willebrand factor, type A domain"/>
    <property type="match status" value="1"/>
</dbReference>
<dbReference type="Pfam" id="PF25106">
    <property type="entry name" value="VWA_4"/>
    <property type="match status" value="1"/>
</dbReference>
<dbReference type="Ensembl" id="ENSPMAT00000001457.1">
    <property type="protein sequence ID" value="ENSPMAP00000001451.1"/>
    <property type="gene ID" value="ENSPMAG00000001313.1"/>
</dbReference>